<dbReference type="GO" id="GO:0098003">
    <property type="term" value="P:viral tail assembly"/>
    <property type="evidence" value="ECO:0007669"/>
    <property type="project" value="UniProtKB-KW"/>
</dbReference>
<keyword evidence="2" id="KW-0175">Coiled coil</keyword>
<dbReference type="EMBL" id="BK015299">
    <property type="protein sequence ID" value="DAE00096.1"/>
    <property type="molecule type" value="Genomic_DNA"/>
</dbReference>
<dbReference type="Pfam" id="PF10145">
    <property type="entry name" value="PhageMin_Tail"/>
    <property type="match status" value="1"/>
</dbReference>
<evidence type="ECO:0000259" key="3">
    <source>
        <dbReference type="Pfam" id="PF10145"/>
    </source>
</evidence>
<evidence type="ECO:0000256" key="2">
    <source>
        <dbReference type="SAM" id="Coils"/>
    </source>
</evidence>
<proteinExistence type="predicted"/>
<feature type="coiled-coil region" evidence="2">
    <location>
        <begin position="522"/>
        <end position="574"/>
    </location>
</feature>
<dbReference type="NCBIfam" id="TIGR01760">
    <property type="entry name" value="tape_meas_TP901"/>
    <property type="match status" value="1"/>
</dbReference>
<name>A0A8S5P0D4_9CAUD</name>
<accession>A0A8S5P0D4</accession>
<dbReference type="InterPro" id="IPR010090">
    <property type="entry name" value="Phage_tape_meas"/>
</dbReference>
<evidence type="ECO:0000313" key="4">
    <source>
        <dbReference type="EMBL" id="DAE00096.1"/>
    </source>
</evidence>
<keyword evidence="1" id="KW-1188">Viral release from host cell</keyword>
<sequence>MGVGGNYTIKVKAELDGNEIQEQLNKLSKNAKIDFGDGAKKLGEETEETTKKVKSLQDIGRLAFNRVAVAVFDKAVSAAMNAVSDMVSNVFELDAALVEYRKVSELSGESLDNFVNKAYEAGSTVARTGTEMIEAATQFKKMGYADKTSLTLGTLAAKFQNIADTEISAGDAALFINSQMKAFNITAGDAEHILDAVNETANNFAVGTNDLQGALTVAGSSMSTVGNTFEETIGLITAATELMPGKAQTVGNSFRTIGINIANMAKSADSWVAANGRINVALKDSEGNLRSTYDIMQDLNNGIEGQSVAWKDLTEAEQNEIALAAGGKTRYQAFVAAMNNFESAVKATETALNSEGSAQKENEKYMDSLEGALQRVRSAWENFSRQILGSGLIKGVLNGIASAMELLSSDAGVAAVKIGGLVAIIAGIGKGLSKLEKISKVVGAFKSFVGITTKAQSAASGAAEATEQIAEAAGGAAGKAKGIVSALGGVPGVVGLGVAALMAAVGVANWLDDAVGRSIEKYEETRDQIQANQSEIDTLLNKTEALTDEEADRLALLQAQNEELKRQASDEAQKAVDKAIGGVGTGLVGLDEDDYTDKLKQVKNQYAGIGDAINNVQKAQQLYAQGETKTAEKQIKANEKYIKSVREQATELDKAFKTKIEQGDELTDSEQKIYEQNQKVLASLKEYDDMDFGTVDAFTKMFPDAKQLANTEAGMAEMRDRAREIIKALQQGDAGAASFKQLMNDIEGGYEKLGQFDEASGKFKFDNANIKDYAEALGITVDYAEQLLQAQTENGQIEWNLPADTLTNFQSALMLTGESLNDLDGNMVISSERIANMAEAFGIPQAAIPTLTAALTEAGAKIIDFSGDTGTVVSQLESLGEASGIVRDELGNITSVNVEQLGQSIKELGGSQDDLATLLEYLNTIDGLKFEGDFENTIKGAETAKVAANELWKTLEDLPTDKDITISAKDNATGKIVDVTITAEELNNEYVAKLSAEDRASTLIAYAQEKANGYTGDYVAYLKSIGAGEVEKEVEGAKKSTDDFTKGTSEKKITAKDETAQGVESAKRSLRSVKNRKVTITVVTKQKTIKGKARGTRNAPEGFSEVNEQGWEFIRDRKTGQLRVAGGGERTVTYLNKGDIVYPHQESLRMLADKDNISIGQHEDGSPNWRQIRQIESWMSHQRRGKQTFNQTWQNLLSYQRQGIIDEDDYVKYIRDASEADIEWRMELYKRNKATYSEMTALIQSHFNSGYMLAENYYKALEDLAKEAKEKEKDRLNSLKSQQKNAYDLAKLYVQQQIDLIDKENEVQEEQNELLEIQNQLTEARNKKVRVYREGIGFVYESDANAIKEATDALKEYNTEKEKEAKKKPWQDILNLFDQQETLRDIKELENKLGQTTTQLFGGMGTNLTAWTEWVKTNLSTTLGLENILEELGNVEGLKWITEYLNSSMQVDQSKIQAAINKNKFASGTLSAPGGISRVGEHGYELAMLGAGDAVLPHTVSKNLMEIGKYSAVEWKKLLRSSDSETVNQYSFDKLILPNVKSADDFIRELNKLPNQGIQKVGSRR</sequence>
<protein>
    <submittedName>
        <fullName evidence="4">Minor tail protein</fullName>
    </submittedName>
</protein>
<reference evidence="4" key="1">
    <citation type="journal article" date="2021" name="Proc. Natl. Acad. Sci. U.S.A.">
        <title>A Catalog of Tens of Thousands of Viruses from Human Metagenomes Reveals Hidden Associations with Chronic Diseases.</title>
        <authorList>
            <person name="Tisza M.J."/>
            <person name="Buck C.B."/>
        </authorList>
    </citation>
    <scope>NUCLEOTIDE SEQUENCE</scope>
    <source>
        <strain evidence="4">CtTBR23</strain>
    </source>
</reference>
<feature type="domain" description="Phage tail tape measure protein" evidence="3">
    <location>
        <begin position="117"/>
        <end position="325"/>
    </location>
</feature>
<keyword evidence="1" id="KW-1245">Viral tail assembly</keyword>
<evidence type="ECO:0000256" key="1">
    <source>
        <dbReference type="ARBA" id="ARBA00022465"/>
    </source>
</evidence>
<organism evidence="4">
    <name type="scientific">Siphoviridae sp. ctTBR23</name>
    <dbReference type="NCBI Taxonomy" id="2825515"/>
    <lineage>
        <taxon>Viruses</taxon>
        <taxon>Duplodnaviria</taxon>
        <taxon>Heunggongvirae</taxon>
        <taxon>Uroviricota</taxon>
        <taxon>Caudoviricetes</taxon>
    </lineage>
</organism>
<feature type="coiled-coil region" evidence="2">
    <location>
        <begin position="1251"/>
        <end position="1399"/>
    </location>
</feature>